<dbReference type="PANTHER" id="PTHR43317">
    <property type="entry name" value="THERMOSPERMINE SYNTHASE ACAULIS5"/>
    <property type="match status" value="1"/>
</dbReference>
<organism evidence="2 3">
    <name type="scientific">Caldivirga maquilingensis (strain ATCC 700844 / DSM 13496 / JCM 10307 / IC-167)</name>
    <dbReference type="NCBI Taxonomy" id="397948"/>
    <lineage>
        <taxon>Archaea</taxon>
        <taxon>Thermoproteota</taxon>
        <taxon>Thermoprotei</taxon>
        <taxon>Thermoproteales</taxon>
        <taxon>Thermoproteaceae</taxon>
        <taxon>Caldivirga</taxon>
    </lineage>
</organism>
<dbReference type="AlphaFoldDB" id="A8MDD1"/>
<dbReference type="Pfam" id="PF01564">
    <property type="entry name" value="Spermine_synth"/>
    <property type="match status" value="1"/>
</dbReference>
<dbReference type="GO" id="GO:0008168">
    <property type="term" value="F:methyltransferase activity"/>
    <property type="evidence" value="ECO:0007669"/>
    <property type="project" value="UniProtKB-KW"/>
</dbReference>
<dbReference type="Proteomes" id="UP000001137">
    <property type="component" value="Chromosome"/>
</dbReference>
<gene>
    <name evidence="2" type="ordered locus">Cmaq_0955</name>
</gene>
<name>A8MDD1_CALMQ</name>
<dbReference type="GO" id="GO:0032259">
    <property type="term" value="P:methylation"/>
    <property type="evidence" value="ECO:0007669"/>
    <property type="project" value="UniProtKB-KW"/>
</dbReference>
<reference evidence="2 3" key="1">
    <citation type="submission" date="2007-10" db="EMBL/GenBank/DDBJ databases">
        <title>Complete sequence of Caldivirga maquilingensis IC-167.</title>
        <authorList>
            <consortium name="US DOE Joint Genome Institute"/>
            <person name="Copeland A."/>
            <person name="Lucas S."/>
            <person name="Lapidus A."/>
            <person name="Barry K."/>
            <person name="Glavina del Rio T."/>
            <person name="Dalin E."/>
            <person name="Tice H."/>
            <person name="Pitluck S."/>
            <person name="Saunders E."/>
            <person name="Brettin T."/>
            <person name="Bruce D."/>
            <person name="Detter J.C."/>
            <person name="Han C."/>
            <person name="Schmutz J."/>
            <person name="Larimer F."/>
            <person name="Land M."/>
            <person name="Hauser L."/>
            <person name="Kyrpides N."/>
            <person name="Ivanova N."/>
            <person name="Biddle J.F."/>
            <person name="Zhang Z."/>
            <person name="Fitz-Gibbon S.T."/>
            <person name="Lowe T.M."/>
            <person name="Saltikov C."/>
            <person name="House C.H."/>
            <person name="Richardson P."/>
        </authorList>
    </citation>
    <scope>NUCLEOTIDE SEQUENCE [LARGE SCALE GENOMIC DNA]</scope>
    <source>
        <strain evidence="3">ATCC 700844 / DSM 13496 / JCM 10307 / IC-167</strain>
    </source>
</reference>
<accession>A8MDD1</accession>
<proteinExistence type="predicted"/>
<dbReference type="GO" id="GO:0006596">
    <property type="term" value="P:polyamine biosynthetic process"/>
    <property type="evidence" value="ECO:0007669"/>
    <property type="project" value="UniProtKB-KW"/>
</dbReference>
<dbReference type="RefSeq" id="WP_012186006.1">
    <property type="nucleotide sequence ID" value="NC_009954.1"/>
</dbReference>
<keyword evidence="2" id="KW-0808">Transferase</keyword>
<evidence type="ECO:0000313" key="3">
    <source>
        <dbReference type="Proteomes" id="UP000001137"/>
    </source>
</evidence>
<keyword evidence="3" id="KW-1185">Reference proteome</keyword>
<dbReference type="PANTHER" id="PTHR43317:SF1">
    <property type="entry name" value="THERMOSPERMINE SYNTHASE ACAULIS5"/>
    <property type="match status" value="1"/>
</dbReference>
<protein>
    <submittedName>
        <fullName evidence="2">Methyltransferase-like protein</fullName>
    </submittedName>
</protein>
<dbReference type="eggNOG" id="arCOG00054">
    <property type="taxonomic scope" value="Archaea"/>
</dbReference>
<evidence type="ECO:0000256" key="1">
    <source>
        <dbReference type="ARBA" id="ARBA00023115"/>
    </source>
</evidence>
<dbReference type="SUPFAM" id="SSF53335">
    <property type="entry name" value="S-adenosyl-L-methionine-dependent methyltransferases"/>
    <property type="match status" value="1"/>
</dbReference>
<dbReference type="CDD" id="cd02440">
    <property type="entry name" value="AdoMet_MTases"/>
    <property type="match status" value="1"/>
</dbReference>
<dbReference type="KEGG" id="cma:Cmaq_0955"/>
<keyword evidence="1" id="KW-0620">Polyamine biosynthesis</keyword>
<keyword evidence="2" id="KW-0489">Methyltransferase</keyword>
<sequence length="249" mass="28818">MRIISFKPKSETTYTYWDINEESLVMKYRQEQCKPLFTRSGESLIRLYIESNGHSYKLCSSNKGWAPTLVIDGIVMHTMMSDPLSYSYVKLRGVRVRGIVLDCCTGLGYTTLVALRKGARRVVTVEADDNVIELARYNPWSSHLMDPRVDLVLGDIYEAAEWIRDSVFDLIIHDPPRPTKRFTTLYSEELYRIYSRLLKRGGLLYHYVPMTGIKYRGRSVKRGVIERLRRAGFTIISENEYGLLARRVG</sequence>
<dbReference type="Gene3D" id="3.40.50.150">
    <property type="entry name" value="Vaccinia Virus protein VP39"/>
    <property type="match status" value="1"/>
</dbReference>
<dbReference type="OrthoDB" id="1018at2157"/>
<dbReference type="EMBL" id="CP000852">
    <property type="protein sequence ID" value="ABW01787.1"/>
    <property type="molecule type" value="Genomic_DNA"/>
</dbReference>
<dbReference type="InterPro" id="IPR029063">
    <property type="entry name" value="SAM-dependent_MTases_sf"/>
</dbReference>
<dbReference type="GeneID" id="5708949"/>
<dbReference type="HOGENOM" id="CLU_057700_0_0_2"/>
<evidence type="ECO:0000313" key="2">
    <source>
        <dbReference type="EMBL" id="ABW01787.1"/>
    </source>
</evidence>